<evidence type="ECO:0000313" key="1">
    <source>
        <dbReference type="EMBL" id="CAF0870892.1"/>
    </source>
</evidence>
<reference evidence="2" key="1">
    <citation type="submission" date="2021-02" db="EMBL/GenBank/DDBJ databases">
        <authorList>
            <person name="Nowell W R."/>
        </authorList>
    </citation>
    <scope>NUCLEOTIDE SEQUENCE</scope>
</reference>
<evidence type="ECO:0000313" key="3">
    <source>
        <dbReference type="Proteomes" id="UP000663864"/>
    </source>
</evidence>
<comment type="caution">
    <text evidence="2">The sequence shown here is derived from an EMBL/GenBank/DDBJ whole genome shotgun (WGS) entry which is preliminary data.</text>
</comment>
<dbReference type="Proteomes" id="UP000663864">
    <property type="component" value="Unassembled WGS sequence"/>
</dbReference>
<gene>
    <name evidence="1" type="ORF">RFH988_LOCUS7465</name>
    <name evidence="2" type="ORF">ZHD862_LOCUS7595</name>
</gene>
<name>A0A813ZVL9_9BILA</name>
<sequence>QVVLSIERNK</sequence>
<dbReference type="EMBL" id="CAJNOT010000232">
    <property type="protein sequence ID" value="CAF0905150.1"/>
    <property type="molecule type" value="Genomic_DNA"/>
</dbReference>
<feature type="non-terminal residue" evidence="2">
    <location>
        <position position="10"/>
    </location>
</feature>
<evidence type="ECO:0000313" key="2">
    <source>
        <dbReference type="EMBL" id="CAF0905150.1"/>
    </source>
</evidence>
<proteinExistence type="predicted"/>
<dbReference type="Proteomes" id="UP000663882">
    <property type="component" value="Unassembled WGS sequence"/>
</dbReference>
<dbReference type="EMBL" id="CAJNOO010000236">
    <property type="protein sequence ID" value="CAF0870892.1"/>
    <property type="molecule type" value="Genomic_DNA"/>
</dbReference>
<protein>
    <submittedName>
        <fullName evidence="2">Uncharacterized protein</fullName>
    </submittedName>
</protein>
<organism evidence="2 3">
    <name type="scientific">Rotaria sordida</name>
    <dbReference type="NCBI Taxonomy" id="392033"/>
    <lineage>
        <taxon>Eukaryota</taxon>
        <taxon>Metazoa</taxon>
        <taxon>Spiralia</taxon>
        <taxon>Gnathifera</taxon>
        <taxon>Rotifera</taxon>
        <taxon>Eurotatoria</taxon>
        <taxon>Bdelloidea</taxon>
        <taxon>Philodinida</taxon>
        <taxon>Philodinidae</taxon>
        <taxon>Rotaria</taxon>
    </lineage>
</organism>
<accession>A0A813ZVL9</accession>